<feature type="domain" description="DUF2383" evidence="1">
    <location>
        <begin position="16"/>
        <end position="125"/>
    </location>
</feature>
<dbReference type="InterPro" id="IPR012347">
    <property type="entry name" value="Ferritin-like"/>
</dbReference>
<dbReference type="OrthoDB" id="282393at2"/>
<proteinExistence type="predicted"/>
<organism evidence="2 3">
    <name type="scientific">Gillisia limnaea (strain DSM 15749 / LMG 21470 / R-8282)</name>
    <dbReference type="NCBI Taxonomy" id="865937"/>
    <lineage>
        <taxon>Bacteria</taxon>
        <taxon>Pseudomonadati</taxon>
        <taxon>Bacteroidota</taxon>
        <taxon>Flavobacteriia</taxon>
        <taxon>Flavobacteriales</taxon>
        <taxon>Flavobacteriaceae</taxon>
        <taxon>Gillisia</taxon>
    </lineage>
</organism>
<evidence type="ECO:0000313" key="2">
    <source>
        <dbReference type="EMBL" id="EHQ01149.1"/>
    </source>
</evidence>
<dbReference type="Proteomes" id="UP000003844">
    <property type="component" value="Unassembled WGS sequence"/>
</dbReference>
<protein>
    <recommendedName>
        <fullName evidence="1">DUF2383 domain-containing protein</fullName>
    </recommendedName>
</protein>
<dbReference type="InterPro" id="IPR019052">
    <property type="entry name" value="DUF2383"/>
</dbReference>
<name>H2BYM8_GILLR</name>
<dbReference type="NCBIfam" id="TIGR02284">
    <property type="entry name" value="PA2169 family four-helix-bundle protein"/>
    <property type="match status" value="1"/>
</dbReference>
<gene>
    <name evidence="2" type="ORF">Gilli_0435</name>
</gene>
<dbReference type="Pfam" id="PF09537">
    <property type="entry name" value="DUF2383"/>
    <property type="match status" value="1"/>
</dbReference>
<dbReference type="InterPro" id="IPR016920">
    <property type="entry name" value="UCP029477"/>
</dbReference>
<sequence length="159" mass="18664">METTRESAKQESHNQLVNNLQELLEKNYDAEKGYKKALEDTKDENLRRFLKKQAVQRNHFATELDKIIRSLNEHPKEKGSATGDLHRTWMNIKTMLSANKNEALLEECIRGEKASKKEYEEKLKKYKFPPSISETLKRQLSEISTTVEQIKKLEDLEEK</sequence>
<dbReference type="RefSeq" id="WP_006987475.1">
    <property type="nucleotide sequence ID" value="NZ_JH594606.1"/>
</dbReference>
<dbReference type="eggNOG" id="COG1633">
    <property type="taxonomic scope" value="Bacteria"/>
</dbReference>
<dbReference type="EMBL" id="JH594606">
    <property type="protein sequence ID" value="EHQ01149.1"/>
    <property type="molecule type" value="Genomic_DNA"/>
</dbReference>
<dbReference type="InterPro" id="IPR009078">
    <property type="entry name" value="Ferritin-like_SF"/>
</dbReference>
<dbReference type="PIRSF" id="PIRSF029477">
    <property type="entry name" value="UCP029477"/>
    <property type="match status" value="1"/>
</dbReference>
<dbReference type="InterPro" id="IPR011971">
    <property type="entry name" value="CHP02284"/>
</dbReference>
<evidence type="ECO:0000313" key="3">
    <source>
        <dbReference type="Proteomes" id="UP000003844"/>
    </source>
</evidence>
<dbReference type="Gene3D" id="1.20.1260.10">
    <property type="match status" value="1"/>
</dbReference>
<accession>H2BYM8</accession>
<evidence type="ECO:0000259" key="1">
    <source>
        <dbReference type="Pfam" id="PF09537"/>
    </source>
</evidence>
<dbReference type="HOGENOM" id="CLU_114531_0_0_10"/>
<dbReference type="STRING" id="865937.Gilli_0435"/>
<keyword evidence="3" id="KW-1185">Reference proteome</keyword>
<dbReference type="AlphaFoldDB" id="H2BYM8"/>
<reference evidence="3" key="1">
    <citation type="journal article" date="2012" name="Stand. Genomic Sci.">
        <title>Genome sequence of the Antarctic rhodopsins-containing flavobacterium Gillisia limnaea type strain (R-8282(T)).</title>
        <authorList>
            <person name="Riedel T."/>
            <person name="Held B."/>
            <person name="Nolan M."/>
            <person name="Lucas S."/>
            <person name="Lapidus A."/>
            <person name="Tice H."/>
            <person name="Del Rio T.G."/>
            <person name="Cheng J.F."/>
            <person name="Han C."/>
            <person name="Tapia R."/>
            <person name="Goodwin L.A."/>
            <person name="Pitluck S."/>
            <person name="Liolios K."/>
            <person name="Mavromatis K."/>
            <person name="Pagani I."/>
            <person name="Ivanova N."/>
            <person name="Mikhailova N."/>
            <person name="Pati A."/>
            <person name="Chen A."/>
            <person name="Palaniappan K."/>
            <person name="Land M."/>
            <person name="Rohde M."/>
            <person name="Tindall B.J."/>
            <person name="Detter J.C."/>
            <person name="Goker M."/>
            <person name="Bristow J."/>
            <person name="Eisen J.A."/>
            <person name="Markowitz V."/>
            <person name="Hugenholtz P."/>
            <person name="Kyrpides N.C."/>
            <person name="Klenk H.P."/>
            <person name="Woyke T."/>
        </authorList>
    </citation>
    <scope>NUCLEOTIDE SEQUENCE [LARGE SCALE GENOMIC DNA]</scope>
    <source>
        <strain evidence="3">DSM 15749 / LMG 21470 / R-8282</strain>
    </source>
</reference>
<dbReference type="SUPFAM" id="SSF47240">
    <property type="entry name" value="Ferritin-like"/>
    <property type="match status" value="1"/>
</dbReference>